<dbReference type="EMBL" id="CM037615">
    <property type="protein sequence ID" value="KAH8013258.1"/>
    <property type="molecule type" value="Genomic_DNA"/>
</dbReference>
<accession>A0ACB8G2F1</accession>
<evidence type="ECO:0000313" key="1">
    <source>
        <dbReference type="EMBL" id="KAH8013258.1"/>
    </source>
</evidence>
<evidence type="ECO:0000313" key="2">
    <source>
        <dbReference type="Proteomes" id="UP000827872"/>
    </source>
</evidence>
<gene>
    <name evidence="1" type="ORF">K3G42_014836</name>
</gene>
<sequence length="144" mass="15963">MESLQRLERGKRRPRKRSHSRQLESRRRSLPQHPRARPPPGGAPGSQESNSPSSWHRGRPSCKRASRGGARPAAAQGGGTSQPGLRLQQKEEMAAPCSANGRLALRLSRRRAHHFLPARTHGRPLQAERRPAPRPSEVGTDYNA</sequence>
<keyword evidence="2" id="KW-1185">Reference proteome</keyword>
<name>A0ACB8G2F1_9SAUR</name>
<dbReference type="Proteomes" id="UP000827872">
    <property type="component" value="Linkage Group LG02"/>
</dbReference>
<reference evidence="1" key="1">
    <citation type="submission" date="2021-08" db="EMBL/GenBank/DDBJ databases">
        <title>The first chromosome-level gecko genome reveals the dynamic sex chromosomes of Neotropical dwarf geckos (Sphaerodactylidae: Sphaerodactylus).</title>
        <authorList>
            <person name="Pinto B.J."/>
            <person name="Keating S.E."/>
            <person name="Gamble T."/>
        </authorList>
    </citation>
    <scope>NUCLEOTIDE SEQUENCE</scope>
    <source>
        <strain evidence="1">TG3544</strain>
    </source>
</reference>
<protein>
    <submittedName>
        <fullName evidence="1">Uncharacterized protein</fullName>
    </submittedName>
</protein>
<proteinExistence type="predicted"/>
<organism evidence="1 2">
    <name type="scientific">Sphaerodactylus townsendi</name>
    <dbReference type="NCBI Taxonomy" id="933632"/>
    <lineage>
        <taxon>Eukaryota</taxon>
        <taxon>Metazoa</taxon>
        <taxon>Chordata</taxon>
        <taxon>Craniata</taxon>
        <taxon>Vertebrata</taxon>
        <taxon>Euteleostomi</taxon>
        <taxon>Lepidosauria</taxon>
        <taxon>Squamata</taxon>
        <taxon>Bifurcata</taxon>
        <taxon>Gekkota</taxon>
        <taxon>Sphaerodactylidae</taxon>
        <taxon>Sphaerodactylus</taxon>
    </lineage>
</organism>
<comment type="caution">
    <text evidence="1">The sequence shown here is derived from an EMBL/GenBank/DDBJ whole genome shotgun (WGS) entry which is preliminary data.</text>
</comment>